<name>A0A1L3SR88_9HYPH</name>
<dbReference type="STRING" id="1670800.BSQ44_11520"/>
<sequence length="64" mass="6850">MHCNTTIDELLSEPIIRKLMASDGIKAEDIRSLLDEAKARANITTSAGAIKLPRPATSVMEIAG</sequence>
<gene>
    <name evidence="1" type="ORF">BSQ44_11520</name>
</gene>
<proteinExistence type="predicted"/>
<dbReference type="Proteomes" id="UP000182840">
    <property type="component" value="Chromosome"/>
</dbReference>
<dbReference type="EMBL" id="CP018171">
    <property type="protein sequence ID" value="APH71918.1"/>
    <property type="molecule type" value="Genomic_DNA"/>
</dbReference>
<dbReference type="AlphaFoldDB" id="A0A1L3SR88"/>
<evidence type="ECO:0000313" key="1">
    <source>
        <dbReference type="EMBL" id="APH71918.1"/>
    </source>
</evidence>
<dbReference type="RefSeq" id="WP_072604180.1">
    <property type="nucleotide sequence ID" value="NZ_CP018171.1"/>
</dbReference>
<dbReference type="OrthoDB" id="9808516at2"/>
<protein>
    <submittedName>
        <fullName evidence="1">Uncharacterized protein</fullName>
    </submittedName>
</protein>
<evidence type="ECO:0000313" key="2">
    <source>
        <dbReference type="Proteomes" id="UP000182840"/>
    </source>
</evidence>
<organism evidence="1 2">
    <name type="scientific">Aquibium oceanicum</name>
    <dbReference type="NCBI Taxonomy" id="1670800"/>
    <lineage>
        <taxon>Bacteria</taxon>
        <taxon>Pseudomonadati</taxon>
        <taxon>Pseudomonadota</taxon>
        <taxon>Alphaproteobacteria</taxon>
        <taxon>Hyphomicrobiales</taxon>
        <taxon>Phyllobacteriaceae</taxon>
        <taxon>Aquibium</taxon>
    </lineage>
</organism>
<dbReference type="KEGG" id="meso:BSQ44_11520"/>
<reference evidence="2" key="1">
    <citation type="submission" date="2016-11" db="EMBL/GenBank/DDBJ databases">
        <title>Mesorhizobium oceanicum sp. nov., isolated from deep seawater in South China Sea.</title>
        <authorList>
            <person name="Fu G.-Y."/>
        </authorList>
    </citation>
    <scope>NUCLEOTIDE SEQUENCE [LARGE SCALE GENOMIC DNA]</scope>
    <source>
        <strain evidence="2">B7</strain>
    </source>
</reference>
<accession>A0A1L3SR88</accession>
<keyword evidence="2" id="KW-1185">Reference proteome</keyword>